<dbReference type="Pfam" id="PF07992">
    <property type="entry name" value="Pyr_redox_2"/>
    <property type="match status" value="1"/>
</dbReference>
<dbReference type="SUPFAM" id="SSF51905">
    <property type="entry name" value="FAD/NAD(P)-binding domain"/>
    <property type="match status" value="2"/>
</dbReference>
<organism evidence="5 6">
    <name type="scientific">Candidatus Borkfalkia faecipullorum</name>
    <dbReference type="NCBI Taxonomy" id="2838510"/>
    <lineage>
        <taxon>Bacteria</taxon>
        <taxon>Bacillati</taxon>
        <taxon>Bacillota</taxon>
        <taxon>Clostridia</taxon>
        <taxon>Christensenellales</taxon>
        <taxon>Christensenellaceae</taxon>
        <taxon>Candidatus Borkfalkia</taxon>
    </lineage>
</organism>
<evidence type="ECO:0000313" key="6">
    <source>
        <dbReference type="Proteomes" id="UP000824204"/>
    </source>
</evidence>
<dbReference type="PRINTS" id="PR00411">
    <property type="entry name" value="PNDRDTASEI"/>
</dbReference>
<protein>
    <submittedName>
        <fullName evidence="5">FAD-dependent oxidoreductase</fullName>
    </submittedName>
</protein>
<reference evidence="5" key="2">
    <citation type="submission" date="2021-04" db="EMBL/GenBank/DDBJ databases">
        <authorList>
            <person name="Gilroy R."/>
        </authorList>
    </citation>
    <scope>NUCLEOTIDE SEQUENCE</scope>
    <source>
        <strain evidence="5">811</strain>
    </source>
</reference>
<dbReference type="PRINTS" id="PR00368">
    <property type="entry name" value="FADPNR"/>
</dbReference>
<keyword evidence="2" id="KW-0285">Flavoprotein</keyword>
<evidence type="ECO:0000259" key="4">
    <source>
        <dbReference type="Pfam" id="PF07992"/>
    </source>
</evidence>
<comment type="cofactor">
    <cofactor evidence="1">
        <name>FAD</name>
        <dbReference type="ChEBI" id="CHEBI:57692"/>
    </cofactor>
</comment>
<dbReference type="Gene3D" id="3.30.390.30">
    <property type="match status" value="1"/>
</dbReference>
<sequence>MEYVIIGNSTAGIAAAESIRKLDQAGSITILSDEAFPTYGRPLISYFLLGKTDAAHMNYRPADFYRKNNIRTMFSVRAEHIDTAKKQVLLQGGKKVKYDKLLVATGSRPFVPPMEGLDKNEYFTFMTYADALALEKQLAPEKNVLIVGAGLIGLKCLEGIADRVGKVTVVDMAPHILPSILDDYGASIIQEQLEKHGAEFYLSDSVASFEKGVAHLKSGATVPFDILVVAAGVRPNVELVKEAGGKVGRGILTNDRQETSLKDVYAAGDCTESYDITCGQSRILALLPNAQFQGSCAGTNMAGGEAHFTNAVPMNAIGFFGSHVLTAGSYFGDTYVEKEGETYKKLFFDGDKLNGFILIDLPERAGIYTSLLRNQTSLSEVDFEALKKDPGLLAFSEAFREQKLARKV</sequence>
<dbReference type="EMBL" id="DXFX01000055">
    <property type="protein sequence ID" value="HIX07671.1"/>
    <property type="molecule type" value="Genomic_DNA"/>
</dbReference>
<evidence type="ECO:0000256" key="2">
    <source>
        <dbReference type="ARBA" id="ARBA00022630"/>
    </source>
</evidence>
<dbReference type="InterPro" id="IPR023753">
    <property type="entry name" value="FAD/NAD-binding_dom"/>
</dbReference>
<evidence type="ECO:0000256" key="1">
    <source>
        <dbReference type="ARBA" id="ARBA00001974"/>
    </source>
</evidence>
<dbReference type="Gene3D" id="3.50.50.60">
    <property type="entry name" value="FAD/NAD(P)-binding domain"/>
    <property type="match status" value="2"/>
</dbReference>
<accession>A0A9D1V7Q6</accession>
<reference evidence="5" key="1">
    <citation type="journal article" date="2021" name="PeerJ">
        <title>Extensive microbial diversity within the chicken gut microbiome revealed by metagenomics and culture.</title>
        <authorList>
            <person name="Gilroy R."/>
            <person name="Ravi A."/>
            <person name="Getino M."/>
            <person name="Pursley I."/>
            <person name="Horton D.L."/>
            <person name="Alikhan N.F."/>
            <person name="Baker D."/>
            <person name="Gharbi K."/>
            <person name="Hall N."/>
            <person name="Watson M."/>
            <person name="Adriaenssens E.M."/>
            <person name="Foster-Nyarko E."/>
            <person name="Jarju S."/>
            <person name="Secka A."/>
            <person name="Antonio M."/>
            <person name="Oren A."/>
            <person name="Chaudhuri R.R."/>
            <person name="La Ragione R."/>
            <person name="Hildebrand F."/>
            <person name="Pallen M.J."/>
        </authorList>
    </citation>
    <scope>NUCLEOTIDE SEQUENCE</scope>
    <source>
        <strain evidence="5">811</strain>
    </source>
</reference>
<dbReference type="GO" id="GO:0016491">
    <property type="term" value="F:oxidoreductase activity"/>
    <property type="evidence" value="ECO:0007669"/>
    <property type="project" value="InterPro"/>
</dbReference>
<dbReference type="InterPro" id="IPR050260">
    <property type="entry name" value="FAD-bd_OxRdtase"/>
</dbReference>
<evidence type="ECO:0000313" key="5">
    <source>
        <dbReference type="EMBL" id="HIX07671.1"/>
    </source>
</evidence>
<dbReference type="AlphaFoldDB" id="A0A9D1V7Q6"/>
<dbReference type="PANTHER" id="PTHR43429:SF3">
    <property type="entry name" value="NITRITE REDUCTASE [NAD(P)H]"/>
    <property type="match status" value="1"/>
</dbReference>
<dbReference type="InterPro" id="IPR036188">
    <property type="entry name" value="FAD/NAD-bd_sf"/>
</dbReference>
<dbReference type="InterPro" id="IPR016156">
    <property type="entry name" value="FAD/NAD-linked_Rdtase_dimer_sf"/>
</dbReference>
<feature type="domain" description="FAD/NAD(P)-binding" evidence="4">
    <location>
        <begin position="2"/>
        <end position="294"/>
    </location>
</feature>
<gene>
    <name evidence="5" type="ORF">H9741_04305</name>
</gene>
<name>A0A9D1V7Q6_9FIRM</name>
<dbReference type="PANTHER" id="PTHR43429">
    <property type="entry name" value="PYRIDINE NUCLEOTIDE-DISULFIDE OXIDOREDUCTASE DOMAIN-CONTAINING"/>
    <property type="match status" value="1"/>
</dbReference>
<proteinExistence type="predicted"/>
<evidence type="ECO:0000256" key="3">
    <source>
        <dbReference type="ARBA" id="ARBA00022827"/>
    </source>
</evidence>
<keyword evidence="3" id="KW-0274">FAD</keyword>
<dbReference type="Proteomes" id="UP000824204">
    <property type="component" value="Unassembled WGS sequence"/>
</dbReference>
<comment type="caution">
    <text evidence="5">The sequence shown here is derived from an EMBL/GenBank/DDBJ whole genome shotgun (WGS) entry which is preliminary data.</text>
</comment>